<reference evidence="2 3" key="1">
    <citation type="submission" date="2022-06" db="EMBL/GenBank/DDBJ databases">
        <authorList>
            <person name="Jeon C.O."/>
        </authorList>
    </citation>
    <scope>NUCLEOTIDE SEQUENCE [LARGE SCALE GENOMIC DNA]</scope>
    <source>
        <strain evidence="2 3">KCTC 13943</strain>
    </source>
</reference>
<feature type="transmembrane region" description="Helical" evidence="1">
    <location>
        <begin position="93"/>
        <end position="109"/>
    </location>
</feature>
<sequence>MKNLKVAKPILLGMLVLSWLTLPLLGKKEIKRFLPASVLMSVLVALEMRLAKKRRWWWFYVKIHPKLSGGFPFTWGPFLVGSMWILRFTYGKFVWYLLLNLIVDTFFTYKFVDMMKSLGIGSLVRLKNYQLSLLFFIKSLLLYGFQMIREKRLEGL</sequence>
<evidence type="ECO:0000256" key="1">
    <source>
        <dbReference type="SAM" id="Phobius"/>
    </source>
</evidence>
<dbReference type="Proteomes" id="UP001523262">
    <property type="component" value="Unassembled WGS sequence"/>
</dbReference>
<organism evidence="2 3">
    <name type="scientific">Neobacillus pocheonensis</name>
    <dbReference type="NCBI Taxonomy" id="363869"/>
    <lineage>
        <taxon>Bacteria</taxon>
        <taxon>Bacillati</taxon>
        <taxon>Bacillota</taxon>
        <taxon>Bacilli</taxon>
        <taxon>Bacillales</taxon>
        <taxon>Bacillaceae</taxon>
        <taxon>Neobacillus</taxon>
    </lineage>
</organism>
<gene>
    <name evidence="2" type="ORF">NDK43_27305</name>
</gene>
<keyword evidence="1" id="KW-0472">Membrane</keyword>
<evidence type="ECO:0000313" key="3">
    <source>
        <dbReference type="Proteomes" id="UP001523262"/>
    </source>
</evidence>
<evidence type="ECO:0000313" key="2">
    <source>
        <dbReference type="EMBL" id="MCM2535370.1"/>
    </source>
</evidence>
<accession>A0ABT0WH68</accession>
<keyword evidence="1" id="KW-0812">Transmembrane</keyword>
<proteinExistence type="predicted"/>
<keyword evidence="1" id="KW-1133">Transmembrane helix</keyword>
<keyword evidence="3" id="KW-1185">Reference proteome</keyword>
<comment type="caution">
    <text evidence="2">The sequence shown here is derived from an EMBL/GenBank/DDBJ whole genome shotgun (WGS) entry which is preliminary data.</text>
</comment>
<dbReference type="EMBL" id="JAMQCR010000002">
    <property type="protein sequence ID" value="MCM2535370.1"/>
    <property type="molecule type" value="Genomic_DNA"/>
</dbReference>
<protein>
    <submittedName>
        <fullName evidence="2">Uncharacterized protein</fullName>
    </submittedName>
</protein>
<name>A0ABT0WH68_9BACI</name>
<feature type="transmembrane region" description="Helical" evidence="1">
    <location>
        <begin position="129"/>
        <end position="148"/>
    </location>
</feature>